<dbReference type="EMBL" id="AZFA01000008">
    <property type="protein sequence ID" value="KRL67016.1"/>
    <property type="molecule type" value="Genomic_DNA"/>
</dbReference>
<evidence type="ECO:0000313" key="2">
    <source>
        <dbReference type="Proteomes" id="UP000051647"/>
    </source>
</evidence>
<name>A0A0R1SLY2_9LACO</name>
<dbReference type="Proteomes" id="UP000051647">
    <property type="component" value="Unassembled WGS sequence"/>
</dbReference>
<dbReference type="RefSeq" id="WP_010625132.1">
    <property type="nucleotide sequence ID" value="NZ_AZFA01000008.1"/>
</dbReference>
<evidence type="ECO:0000313" key="1">
    <source>
        <dbReference type="EMBL" id="KRL67016.1"/>
    </source>
</evidence>
<dbReference type="OrthoDB" id="2321883at2"/>
<gene>
    <name evidence="1" type="ORF">FC27_GL002130</name>
</gene>
<accession>A0A0R1SLY2</accession>
<sequence length="69" mass="7775">MDWEKTSVKITLQNKEKYGDKKIHVAFNDIGSNPEVTQINLFIAGITDLLEEGTTITNVEVLKIEKLAK</sequence>
<evidence type="ECO:0008006" key="3">
    <source>
        <dbReference type="Google" id="ProtNLM"/>
    </source>
</evidence>
<reference evidence="1 2" key="1">
    <citation type="journal article" date="2015" name="Genome Announc.">
        <title>Expanding the biotechnology potential of lactobacilli through comparative genomics of 213 strains and associated genera.</title>
        <authorList>
            <person name="Sun Z."/>
            <person name="Harris H.M."/>
            <person name="McCann A."/>
            <person name="Guo C."/>
            <person name="Argimon S."/>
            <person name="Zhang W."/>
            <person name="Yang X."/>
            <person name="Jeffery I.B."/>
            <person name="Cooney J.C."/>
            <person name="Kagawa T.F."/>
            <person name="Liu W."/>
            <person name="Song Y."/>
            <person name="Salvetti E."/>
            <person name="Wrobel A."/>
            <person name="Rasinkangas P."/>
            <person name="Parkhill J."/>
            <person name="Rea M.C."/>
            <person name="O'Sullivan O."/>
            <person name="Ritari J."/>
            <person name="Douillard F.P."/>
            <person name="Paul Ross R."/>
            <person name="Yang R."/>
            <person name="Briner A.E."/>
            <person name="Felis G.E."/>
            <person name="de Vos W.M."/>
            <person name="Barrangou R."/>
            <person name="Klaenhammer T.R."/>
            <person name="Caufield P.W."/>
            <person name="Cui Y."/>
            <person name="Zhang H."/>
            <person name="O'Toole P.W."/>
        </authorList>
    </citation>
    <scope>NUCLEOTIDE SEQUENCE [LARGE SCALE GENOMIC DNA]</scope>
    <source>
        <strain evidence="1 2">DSM 14857</strain>
    </source>
</reference>
<protein>
    <recommendedName>
        <fullName evidence="3">DUF1659 domain-containing protein</fullName>
    </recommendedName>
</protein>
<organism evidence="1 2">
    <name type="scientific">Companilactobacillus versmoldensis DSM 14857 = KCTC 3814</name>
    <dbReference type="NCBI Taxonomy" id="1423815"/>
    <lineage>
        <taxon>Bacteria</taxon>
        <taxon>Bacillati</taxon>
        <taxon>Bacillota</taxon>
        <taxon>Bacilli</taxon>
        <taxon>Lactobacillales</taxon>
        <taxon>Lactobacillaceae</taxon>
        <taxon>Companilactobacillus</taxon>
    </lineage>
</organism>
<keyword evidence="2" id="KW-1185">Reference proteome</keyword>
<dbReference type="PATRIC" id="fig|1423815.3.peg.2183"/>
<comment type="caution">
    <text evidence="1">The sequence shown here is derived from an EMBL/GenBank/DDBJ whole genome shotgun (WGS) entry which is preliminary data.</text>
</comment>
<dbReference type="AlphaFoldDB" id="A0A0R1SLY2"/>
<proteinExistence type="predicted"/>